<evidence type="ECO:0000256" key="6">
    <source>
        <dbReference type="ARBA" id="ARBA00022448"/>
    </source>
</evidence>
<dbReference type="KEGG" id="scac:106084192"/>
<evidence type="ECO:0000256" key="14">
    <source>
        <dbReference type="ARBA" id="ARBA00033401"/>
    </source>
</evidence>
<name>A0A1I8P893_STOCA</name>
<dbReference type="GO" id="GO:0005743">
    <property type="term" value="C:mitochondrial inner membrane"/>
    <property type="evidence" value="ECO:0007669"/>
    <property type="project" value="UniProtKB-SubCell"/>
</dbReference>
<proteinExistence type="inferred from homology"/>
<evidence type="ECO:0000256" key="2">
    <source>
        <dbReference type="ARBA" id="ARBA00004443"/>
    </source>
</evidence>
<keyword evidence="11" id="KW-0496">Mitochondrion</keyword>
<dbReference type="InterPro" id="IPR009947">
    <property type="entry name" value="NDUA7"/>
</dbReference>
<gene>
    <name evidence="15" type="primary">106084192</name>
</gene>
<evidence type="ECO:0000256" key="9">
    <source>
        <dbReference type="ARBA" id="ARBA00022982"/>
    </source>
</evidence>
<dbReference type="Pfam" id="PF07347">
    <property type="entry name" value="CI-B14_5a"/>
    <property type="match status" value="1"/>
</dbReference>
<evidence type="ECO:0000256" key="13">
    <source>
        <dbReference type="ARBA" id="ARBA00030360"/>
    </source>
</evidence>
<accession>A0A1I8P893</accession>
<comment type="function">
    <text evidence="1">Accessory subunit of the mitochondrial membrane respiratory chain NADH dehydrogenase (Complex I), that is believed not to be involved in catalysis. Complex I functions in the transfer of electrons from NADH to the respiratory chain. The immediate electron acceptor for the enzyme is believed to be ubiquinone.</text>
</comment>
<evidence type="ECO:0000256" key="12">
    <source>
        <dbReference type="ARBA" id="ARBA00023136"/>
    </source>
</evidence>
<comment type="similarity">
    <text evidence="3">Belongs to the complex I NDUFA7 subunit family.</text>
</comment>
<reference evidence="15" key="1">
    <citation type="submission" date="2020-05" db="UniProtKB">
        <authorList>
            <consortium name="EnsemblMetazoa"/>
        </authorList>
    </citation>
    <scope>IDENTIFICATION</scope>
    <source>
        <strain evidence="15">USDA</strain>
    </source>
</reference>
<evidence type="ECO:0000256" key="4">
    <source>
        <dbReference type="ARBA" id="ARBA00011533"/>
    </source>
</evidence>
<comment type="subcellular location">
    <subcellularLocation>
        <location evidence="2">Mitochondrion inner membrane</location>
        <topology evidence="2">Peripheral membrane protein</topology>
        <orientation evidence="2">Matrix side</orientation>
    </subcellularLocation>
</comment>
<dbReference type="STRING" id="35570.A0A1I8P893"/>
<dbReference type="GO" id="GO:0006120">
    <property type="term" value="P:mitochondrial electron transport, NADH to ubiquinone"/>
    <property type="evidence" value="ECO:0007669"/>
    <property type="project" value="TreeGrafter"/>
</dbReference>
<sequence length="98" mass="11191">MPALRRDIGPFLQRMRAFLLGREHTLALRFEDGLADRTQPPPEIPYPVLRSDCYYHGRDPRRIVAPPVDLVQANLKIASDSKPAANRLPTPGQVYKWD</sequence>
<evidence type="ECO:0000313" key="15">
    <source>
        <dbReference type="EnsemblMetazoa" id="SCAU005687-PA"/>
    </source>
</evidence>
<protein>
    <recommendedName>
        <fullName evidence="5">NADH dehydrogenase [ubiquinone] 1 alpha subcomplex subunit 7</fullName>
    </recommendedName>
    <alternativeName>
        <fullName evidence="14">Complex I-B14.5a</fullName>
    </alternativeName>
    <alternativeName>
        <fullName evidence="13">NADH-ubiquinone oxidoreductase subunit B14.5a</fullName>
    </alternativeName>
</protein>
<dbReference type="PANTHER" id="PTHR12485">
    <property type="entry name" value="NADH-UBIQUINONE OXIDOREDUCTASE SUBUNIT B"/>
    <property type="match status" value="1"/>
</dbReference>
<dbReference type="Proteomes" id="UP000095300">
    <property type="component" value="Unassembled WGS sequence"/>
</dbReference>
<dbReference type="AlphaFoldDB" id="A0A1I8P893"/>
<dbReference type="EnsemblMetazoa" id="SCAU005687-RA">
    <property type="protein sequence ID" value="SCAU005687-PA"/>
    <property type="gene ID" value="SCAU005687"/>
</dbReference>
<dbReference type="VEuPathDB" id="VectorBase:SCAU005687"/>
<evidence type="ECO:0000256" key="8">
    <source>
        <dbReference type="ARBA" id="ARBA00022792"/>
    </source>
</evidence>
<dbReference type="OrthoDB" id="10063829at2759"/>
<evidence type="ECO:0000256" key="7">
    <source>
        <dbReference type="ARBA" id="ARBA00022660"/>
    </source>
</evidence>
<evidence type="ECO:0000256" key="11">
    <source>
        <dbReference type="ARBA" id="ARBA00023128"/>
    </source>
</evidence>
<evidence type="ECO:0000256" key="1">
    <source>
        <dbReference type="ARBA" id="ARBA00003195"/>
    </source>
</evidence>
<keyword evidence="8" id="KW-0999">Mitochondrion inner membrane</keyword>
<keyword evidence="12" id="KW-0472">Membrane</keyword>
<evidence type="ECO:0000256" key="5">
    <source>
        <dbReference type="ARBA" id="ARBA00016383"/>
    </source>
</evidence>
<keyword evidence="10" id="KW-0007">Acetylation</keyword>
<evidence type="ECO:0000256" key="3">
    <source>
        <dbReference type="ARBA" id="ARBA00005482"/>
    </source>
</evidence>
<keyword evidence="7" id="KW-0679">Respiratory chain</keyword>
<evidence type="ECO:0000313" key="16">
    <source>
        <dbReference type="Proteomes" id="UP000095300"/>
    </source>
</evidence>
<keyword evidence="16" id="KW-1185">Reference proteome</keyword>
<dbReference type="PANTHER" id="PTHR12485:SF1">
    <property type="entry name" value="NADH DEHYDROGENASE [UBIQUINONE] 1 ALPHA SUBCOMPLEX SUBUNIT 7"/>
    <property type="match status" value="1"/>
</dbReference>
<comment type="subunit">
    <text evidence="4">Complex I is composed of 45 different subunits.</text>
</comment>
<evidence type="ECO:0000256" key="10">
    <source>
        <dbReference type="ARBA" id="ARBA00022990"/>
    </source>
</evidence>
<keyword evidence="6" id="KW-0813">Transport</keyword>
<keyword evidence="9" id="KW-0249">Electron transport</keyword>
<organism evidence="15 16">
    <name type="scientific">Stomoxys calcitrans</name>
    <name type="common">Stable fly</name>
    <name type="synonym">Conops calcitrans</name>
    <dbReference type="NCBI Taxonomy" id="35570"/>
    <lineage>
        <taxon>Eukaryota</taxon>
        <taxon>Metazoa</taxon>
        <taxon>Ecdysozoa</taxon>
        <taxon>Arthropoda</taxon>
        <taxon>Hexapoda</taxon>
        <taxon>Insecta</taxon>
        <taxon>Pterygota</taxon>
        <taxon>Neoptera</taxon>
        <taxon>Endopterygota</taxon>
        <taxon>Diptera</taxon>
        <taxon>Brachycera</taxon>
        <taxon>Muscomorpha</taxon>
        <taxon>Muscoidea</taxon>
        <taxon>Muscidae</taxon>
        <taxon>Stomoxys</taxon>
    </lineage>
</organism>